<evidence type="ECO:0000256" key="1">
    <source>
        <dbReference type="SAM" id="MobiDB-lite"/>
    </source>
</evidence>
<sequence>MDNSFHGESSGIQNHNDESSPELKKARLISKVNLEHLNPSAANSLEENVSMNSQANQISIEAPAGNQRTSHDNHRCCDVQSLLRRTEETFDCHLLENENRNGEESCDNLFLFWHNRQMFRCYMENHINSVLEDFIGDKPQMLDSLGFSNLVEGRETNIKNEGILMAIESHGLKSNINIIAKCSDDQESNHIREYSPNSVMERELNNTEAFLSRTPNQLTTNKVSLEPEVSNIYQVNSSDFLTTAVSAAIYEKGLSHSS</sequence>
<dbReference type="AlphaFoldDB" id="A0ABD2NHA9"/>
<dbReference type="Proteomes" id="UP001516400">
    <property type="component" value="Unassembled WGS sequence"/>
</dbReference>
<evidence type="ECO:0000313" key="3">
    <source>
        <dbReference type="Proteomes" id="UP001516400"/>
    </source>
</evidence>
<feature type="region of interest" description="Disordered" evidence="1">
    <location>
        <begin position="1"/>
        <end position="23"/>
    </location>
</feature>
<dbReference type="EMBL" id="JABFTP020000103">
    <property type="protein sequence ID" value="KAL3277787.1"/>
    <property type="molecule type" value="Genomic_DNA"/>
</dbReference>
<protein>
    <submittedName>
        <fullName evidence="2">Uncharacterized protein</fullName>
    </submittedName>
</protein>
<proteinExistence type="predicted"/>
<keyword evidence="3" id="KW-1185">Reference proteome</keyword>
<comment type="caution">
    <text evidence="2">The sequence shown here is derived from an EMBL/GenBank/DDBJ whole genome shotgun (WGS) entry which is preliminary data.</text>
</comment>
<evidence type="ECO:0000313" key="2">
    <source>
        <dbReference type="EMBL" id="KAL3277787.1"/>
    </source>
</evidence>
<feature type="compositionally biased region" description="Polar residues" evidence="1">
    <location>
        <begin position="1"/>
        <end position="14"/>
    </location>
</feature>
<accession>A0ABD2NHA9</accession>
<organism evidence="2 3">
    <name type="scientific">Cryptolaemus montrouzieri</name>
    <dbReference type="NCBI Taxonomy" id="559131"/>
    <lineage>
        <taxon>Eukaryota</taxon>
        <taxon>Metazoa</taxon>
        <taxon>Ecdysozoa</taxon>
        <taxon>Arthropoda</taxon>
        <taxon>Hexapoda</taxon>
        <taxon>Insecta</taxon>
        <taxon>Pterygota</taxon>
        <taxon>Neoptera</taxon>
        <taxon>Endopterygota</taxon>
        <taxon>Coleoptera</taxon>
        <taxon>Polyphaga</taxon>
        <taxon>Cucujiformia</taxon>
        <taxon>Coccinelloidea</taxon>
        <taxon>Coccinellidae</taxon>
        <taxon>Scymninae</taxon>
        <taxon>Scymnini</taxon>
        <taxon>Cryptolaemus</taxon>
    </lineage>
</organism>
<reference evidence="2 3" key="1">
    <citation type="journal article" date="2021" name="BMC Biol.">
        <title>Horizontally acquired antibacterial genes associated with adaptive radiation of ladybird beetles.</title>
        <authorList>
            <person name="Li H.S."/>
            <person name="Tang X.F."/>
            <person name="Huang Y.H."/>
            <person name="Xu Z.Y."/>
            <person name="Chen M.L."/>
            <person name="Du X.Y."/>
            <person name="Qiu B.Y."/>
            <person name="Chen P.T."/>
            <person name="Zhang W."/>
            <person name="Slipinski A."/>
            <person name="Escalona H.E."/>
            <person name="Waterhouse R.M."/>
            <person name="Zwick A."/>
            <person name="Pang H."/>
        </authorList>
    </citation>
    <scope>NUCLEOTIDE SEQUENCE [LARGE SCALE GENOMIC DNA]</scope>
    <source>
        <strain evidence="2">SYSU2018</strain>
    </source>
</reference>
<gene>
    <name evidence="2" type="ORF">HHI36_013129</name>
</gene>
<name>A0ABD2NHA9_9CUCU</name>